<evidence type="ECO:0000313" key="3">
    <source>
        <dbReference type="Proteomes" id="UP000694621"/>
    </source>
</evidence>
<evidence type="ECO:0000313" key="2">
    <source>
        <dbReference type="Ensembl" id="ENSAMXP00005042135.1"/>
    </source>
</evidence>
<dbReference type="InterPro" id="IPR026185">
    <property type="entry name" value="EPSTI1"/>
</dbReference>
<dbReference type="AlphaFoldDB" id="A0A8B9KYM7"/>
<dbReference type="KEGG" id="amex:103027521"/>
<proteinExistence type="predicted"/>
<dbReference type="GeneID" id="103027521"/>
<dbReference type="PANTHER" id="PTHR22529">
    <property type="entry name" value="EPITHELIAL-STROMAL INTERACTION PROTEIN 1"/>
    <property type="match status" value="1"/>
</dbReference>
<dbReference type="PANTHER" id="PTHR22529:SF2">
    <property type="match status" value="1"/>
</dbReference>
<organism evidence="2 3">
    <name type="scientific">Astyanax mexicanus</name>
    <name type="common">Blind cave fish</name>
    <name type="synonym">Astyanax fasciatus mexicanus</name>
    <dbReference type="NCBI Taxonomy" id="7994"/>
    <lineage>
        <taxon>Eukaryota</taxon>
        <taxon>Metazoa</taxon>
        <taxon>Chordata</taxon>
        <taxon>Craniata</taxon>
        <taxon>Vertebrata</taxon>
        <taxon>Euteleostomi</taxon>
        <taxon>Actinopterygii</taxon>
        <taxon>Neopterygii</taxon>
        <taxon>Teleostei</taxon>
        <taxon>Ostariophysi</taxon>
        <taxon>Characiformes</taxon>
        <taxon>Characoidei</taxon>
        <taxon>Acestrorhamphidae</taxon>
        <taxon>Acestrorhamphinae</taxon>
        <taxon>Astyanax</taxon>
    </lineage>
</organism>
<sequence length="204" mass="21907">MMPSEAMPVESRPAALKASARTGGINCHRSKRASSCPRSQHGGARDPVAVETRGRAPKETTKARAAAAASGDLKTTGKARGTACKLQTRAQSRPAARGAAQPQNTPSTRSHTHCEIHSHKAFTVFAPNPKKRQDIQRKAEAELAALEDLRLSKAMGYVSISPSAVGGSLTLEEVRKKQQQEMQTQRRQKQTKKYVLGTSPMAVG</sequence>
<reference evidence="2" key="1">
    <citation type="submission" date="2025-08" db="UniProtKB">
        <authorList>
            <consortium name="Ensembl"/>
        </authorList>
    </citation>
    <scope>IDENTIFICATION</scope>
</reference>
<dbReference type="Ensembl" id="ENSAMXT00005045843.1">
    <property type="protein sequence ID" value="ENSAMXP00005042135.1"/>
    <property type="gene ID" value="ENSAMXG00005019696.1"/>
</dbReference>
<name>A0A8B9KYM7_ASTMX</name>
<accession>A0A8B9KYM7</accession>
<feature type="compositionally biased region" description="Basic and acidic residues" evidence="1">
    <location>
        <begin position="52"/>
        <end position="62"/>
    </location>
</feature>
<evidence type="ECO:0000256" key="1">
    <source>
        <dbReference type="SAM" id="MobiDB-lite"/>
    </source>
</evidence>
<dbReference type="Proteomes" id="UP000694621">
    <property type="component" value="Unplaced"/>
</dbReference>
<protein>
    <submittedName>
        <fullName evidence="2">Uncharacterized LOC103027521</fullName>
    </submittedName>
</protein>
<feature type="region of interest" description="Disordered" evidence="1">
    <location>
        <begin position="1"/>
        <end position="113"/>
    </location>
</feature>
<feature type="region of interest" description="Disordered" evidence="1">
    <location>
        <begin position="176"/>
        <end position="204"/>
    </location>
</feature>